<dbReference type="Proteomes" id="UP000663699">
    <property type="component" value="Chromosome 11"/>
</dbReference>
<dbReference type="InterPro" id="IPR022617">
    <property type="entry name" value="Rad60/SUMO-like_dom"/>
</dbReference>
<evidence type="ECO:0000313" key="2">
    <source>
        <dbReference type="EMBL" id="QSL66286.1"/>
    </source>
</evidence>
<dbReference type="InterPro" id="IPR029071">
    <property type="entry name" value="Ubiquitin-like_domsf"/>
</dbReference>
<dbReference type="PANTHER" id="PTHR10562">
    <property type="entry name" value="SMALL UBIQUITIN-RELATED MODIFIER"/>
    <property type="match status" value="1"/>
</dbReference>
<dbReference type="OrthoDB" id="442921at2759"/>
<keyword evidence="3" id="KW-1185">Reference proteome</keyword>
<proteinExistence type="predicted"/>
<dbReference type="EMBL" id="CP054542">
    <property type="protein sequence ID" value="QSL66286.1"/>
    <property type="molecule type" value="Genomic_DNA"/>
</dbReference>
<dbReference type="AlphaFoldDB" id="A0A899G0D4"/>
<dbReference type="FunFam" id="3.10.20.90:FF:000208">
    <property type="entry name" value="Small ubiquitin-related modifier"/>
    <property type="match status" value="1"/>
</dbReference>
<dbReference type="SMART" id="SM00213">
    <property type="entry name" value="UBQ"/>
    <property type="match status" value="1"/>
</dbReference>
<evidence type="ECO:0000313" key="3">
    <source>
        <dbReference type="Proteomes" id="UP000663699"/>
    </source>
</evidence>
<dbReference type="InterPro" id="IPR000626">
    <property type="entry name" value="Ubiquitin-like_dom"/>
</dbReference>
<name>A0A899G0D4_9ASCO</name>
<gene>
    <name evidence="2" type="ORF">MERGE_000664</name>
</gene>
<sequence>MSASTEEDKKPSEHINIRVVGYDSNEVFFKIKRHTPLKKLMEAYCERQGKSMNMLRFLVDGERARPEQTPAQLDMEDGDQIEVMIEQLGGYRSNKTRVVVRVRARQVERGYM</sequence>
<dbReference type="PROSITE" id="PS50053">
    <property type="entry name" value="UBIQUITIN_2"/>
    <property type="match status" value="1"/>
</dbReference>
<dbReference type="Gene3D" id="3.10.20.90">
    <property type="entry name" value="Phosphatidylinositol 3-kinase Catalytic Subunit, Chain A, domain 1"/>
    <property type="match status" value="1"/>
</dbReference>
<dbReference type="CDD" id="cd16116">
    <property type="entry name" value="Ubl_Smt3_like"/>
    <property type="match status" value="1"/>
</dbReference>
<evidence type="ECO:0000259" key="1">
    <source>
        <dbReference type="PROSITE" id="PS50053"/>
    </source>
</evidence>
<feature type="domain" description="Ubiquitin-like" evidence="1">
    <location>
        <begin position="13"/>
        <end position="90"/>
    </location>
</feature>
<protein>
    <recommendedName>
        <fullName evidence="1">Ubiquitin-like domain-containing protein</fullName>
    </recommendedName>
</protein>
<accession>A0A899G0D4</accession>
<reference evidence="2" key="1">
    <citation type="submission" date="2020-06" db="EMBL/GenBank/DDBJ databases">
        <title>Genomes of multiple members of Pneumocystis genus reveal paths to human pathogen Pneumocystis jirovecii.</title>
        <authorList>
            <person name="Cisse O.H."/>
            <person name="Ma L."/>
            <person name="Dekker J."/>
            <person name="Khil P."/>
            <person name="Jo J."/>
            <person name="Brenchley J."/>
            <person name="Blair R."/>
            <person name="Pahar B."/>
            <person name="Chabe M."/>
            <person name="Van Rompay K.A."/>
            <person name="Keesler R."/>
            <person name="Sukura A."/>
            <person name="Hirsch V."/>
            <person name="Kutty G."/>
            <person name="Liu Y."/>
            <person name="Peng L."/>
            <person name="Chen J."/>
            <person name="Song J."/>
            <person name="Weissenbacher-Lang C."/>
            <person name="Xu J."/>
            <person name="Upham N.S."/>
            <person name="Stajich J.E."/>
            <person name="Cuomo C.A."/>
            <person name="Cushion M.T."/>
            <person name="Kovacs J.A."/>
        </authorList>
    </citation>
    <scope>NUCLEOTIDE SEQUENCE</scope>
    <source>
        <strain evidence="2">2A</strain>
    </source>
</reference>
<dbReference type="SUPFAM" id="SSF54236">
    <property type="entry name" value="Ubiquitin-like"/>
    <property type="match status" value="1"/>
</dbReference>
<dbReference type="Pfam" id="PF11976">
    <property type="entry name" value="Rad60-SLD"/>
    <property type="match status" value="1"/>
</dbReference>
<organism evidence="2 3">
    <name type="scientific">Pneumocystis wakefieldiae</name>
    <dbReference type="NCBI Taxonomy" id="38082"/>
    <lineage>
        <taxon>Eukaryota</taxon>
        <taxon>Fungi</taxon>
        <taxon>Dikarya</taxon>
        <taxon>Ascomycota</taxon>
        <taxon>Taphrinomycotina</taxon>
        <taxon>Pneumocystomycetes</taxon>
        <taxon>Pneumocystaceae</taxon>
        <taxon>Pneumocystis</taxon>
    </lineage>
</organism>